<feature type="region of interest" description="Disordered" evidence="1">
    <location>
        <begin position="63"/>
        <end position="109"/>
    </location>
</feature>
<organism evidence="2 3">
    <name type="scientific">Thanatephorus cucumeris (strain AG1-IB / isolate 7/3/14)</name>
    <name type="common">Lettuce bottom rot fungus</name>
    <name type="synonym">Rhizoctonia solani</name>
    <dbReference type="NCBI Taxonomy" id="1108050"/>
    <lineage>
        <taxon>Eukaryota</taxon>
        <taxon>Fungi</taxon>
        <taxon>Dikarya</taxon>
        <taxon>Basidiomycota</taxon>
        <taxon>Agaricomycotina</taxon>
        <taxon>Agaricomycetes</taxon>
        <taxon>Cantharellales</taxon>
        <taxon>Ceratobasidiaceae</taxon>
        <taxon>Rhizoctonia</taxon>
        <taxon>Rhizoctonia solani AG-1</taxon>
    </lineage>
</organism>
<comment type="caution">
    <text evidence="2">The sequence shown here is derived from an EMBL/GenBank/DDBJ whole genome shotgun (WGS) entry which is preliminary data.</text>
</comment>
<dbReference type="EMBL" id="CAOJ01016957">
    <property type="protein sequence ID" value="CCO37244.1"/>
    <property type="molecule type" value="Genomic_DNA"/>
</dbReference>
<dbReference type="Proteomes" id="UP000012065">
    <property type="component" value="Unassembled WGS sequence"/>
</dbReference>
<sequence>MNQALLLKDLSGSHGQAKYTSTQQRLLVSLQSQQVHTFVPGRDYGWAAKDDLMVGKRVMENKVSNFLNRRTTSDGSHTQNMHENDEDPEELEENQNADNEDPPNPVMLPPIIVDGQLVTGYEAEDPTPNKHTSKYVLSLGLIDGTIRVCRINHVN</sequence>
<proteinExistence type="predicted"/>
<protein>
    <submittedName>
        <fullName evidence="2">Uncharacterized protein</fullName>
    </submittedName>
</protein>
<evidence type="ECO:0000313" key="3">
    <source>
        <dbReference type="Proteomes" id="UP000012065"/>
    </source>
</evidence>
<dbReference type="HOGENOM" id="CLU_1696709_0_0_1"/>
<reference evidence="2 3" key="1">
    <citation type="journal article" date="2013" name="J. Biotechnol.">
        <title>Establishment and interpretation of the genome sequence of the phytopathogenic fungus Rhizoctonia solani AG1-IB isolate 7/3/14.</title>
        <authorList>
            <person name="Wibberg D.W."/>
            <person name="Jelonek L.J."/>
            <person name="Rupp O.R."/>
            <person name="Hennig M.H."/>
            <person name="Eikmeyer F.E."/>
            <person name="Goesmann A.G."/>
            <person name="Hartmann A.H."/>
            <person name="Borriss R.B."/>
            <person name="Grosch R.G."/>
            <person name="Puehler A.P."/>
            <person name="Schlueter A.S."/>
        </authorList>
    </citation>
    <scope>NUCLEOTIDE SEQUENCE [LARGE SCALE GENOMIC DNA]</scope>
    <source>
        <strain evidence="3">AG1-IB / isolate 7/3/14</strain>
    </source>
</reference>
<name>M5CDA0_THACB</name>
<evidence type="ECO:0000313" key="2">
    <source>
        <dbReference type="EMBL" id="CCO37244.1"/>
    </source>
</evidence>
<evidence type="ECO:0000256" key="1">
    <source>
        <dbReference type="SAM" id="MobiDB-lite"/>
    </source>
</evidence>
<gene>
    <name evidence="2" type="ORF">BN14_11399</name>
</gene>
<accession>M5CDA0</accession>
<feature type="compositionally biased region" description="Polar residues" evidence="1">
    <location>
        <begin position="63"/>
        <end position="81"/>
    </location>
</feature>
<dbReference type="AlphaFoldDB" id="M5CDA0"/>
<feature type="compositionally biased region" description="Acidic residues" evidence="1">
    <location>
        <begin position="84"/>
        <end position="101"/>
    </location>
</feature>